<name>A0ABV3P8Y8_9ACTN</name>
<feature type="transmembrane region" description="Helical" evidence="1">
    <location>
        <begin position="12"/>
        <end position="33"/>
    </location>
</feature>
<sequence length="183" mass="20030">MTSGLWLVDLPGGGWVTAGGGALVLFFGLVLLVRESHRPGWGPAHHLAAATRPRDVLVAAGRRPGVAGAPHYARDMILIVVKWPVKPELSDRWPELVREFTDAVRAEPGNLFFDWSRSVEDPNLWTLVEGFRDDEAGKTHVASDHFQKAISEMPDHVAAQPQIIYVEAPDVAGFGPMGEVQPR</sequence>
<evidence type="ECO:0000313" key="3">
    <source>
        <dbReference type="EMBL" id="MEW9266109.1"/>
    </source>
</evidence>
<keyword evidence="1" id="KW-0812">Transmembrane</keyword>
<keyword evidence="1" id="KW-0472">Membrane</keyword>
<dbReference type="EC" id="1.-.-.-" evidence="3"/>
<dbReference type="InterPro" id="IPR007138">
    <property type="entry name" value="ABM_dom"/>
</dbReference>
<keyword evidence="4" id="KW-1185">Reference proteome</keyword>
<dbReference type="Gene3D" id="3.30.70.100">
    <property type="match status" value="1"/>
</dbReference>
<keyword evidence="3" id="KW-0560">Oxidoreductase</keyword>
<keyword evidence="3" id="KW-0503">Monooxygenase</keyword>
<accession>A0ABV3P8Y8</accession>
<reference evidence="3 4" key="1">
    <citation type="submission" date="2024-07" db="EMBL/GenBank/DDBJ databases">
        <authorList>
            <person name="Thanompreechachai J."/>
            <person name="Duangmal K."/>
        </authorList>
    </citation>
    <scope>NUCLEOTIDE SEQUENCE [LARGE SCALE GENOMIC DNA]</scope>
    <source>
        <strain evidence="3 4">KCTC 19886</strain>
    </source>
</reference>
<organism evidence="3 4">
    <name type="scientific">Kineococcus endophyticus</name>
    <dbReference type="NCBI Taxonomy" id="1181883"/>
    <lineage>
        <taxon>Bacteria</taxon>
        <taxon>Bacillati</taxon>
        <taxon>Actinomycetota</taxon>
        <taxon>Actinomycetes</taxon>
        <taxon>Kineosporiales</taxon>
        <taxon>Kineosporiaceae</taxon>
        <taxon>Kineococcus</taxon>
    </lineage>
</organism>
<comment type="caution">
    <text evidence="3">The sequence shown here is derived from an EMBL/GenBank/DDBJ whole genome shotgun (WGS) entry which is preliminary data.</text>
</comment>
<dbReference type="PROSITE" id="PS51725">
    <property type="entry name" value="ABM"/>
    <property type="match status" value="1"/>
</dbReference>
<dbReference type="InterPro" id="IPR050744">
    <property type="entry name" value="AI-2_Isomerase_LsrG"/>
</dbReference>
<dbReference type="Pfam" id="PF03992">
    <property type="entry name" value="ABM"/>
    <property type="match status" value="1"/>
</dbReference>
<dbReference type="PANTHER" id="PTHR33336:SF3">
    <property type="entry name" value="ABM DOMAIN-CONTAINING PROTEIN"/>
    <property type="match status" value="1"/>
</dbReference>
<evidence type="ECO:0000256" key="1">
    <source>
        <dbReference type="SAM" id="Phobius"/>
    </source>
</evidence>
<dbReference type="InterPro" id="IPR011008">
    <property type="entry name" value="Dimeric_a/b-barrel"/>
</dbReference>
<dbReference type="Proteomes" id="UP001555826">
    <property type="component" value="Unassembled WGS sequence"/>
</dbReference>
<protein>
    <submittedName>
        <fullName evidence="3">Quinol monooxygenase</fullName>
        <ecNumber evidence="3">1.-.-.-</ecNumber>
    </submittedName>
</protein>
<dbReference type="RefSeq" id="WP_367639235.1">
    <property type="nucleotide sequence ID" value="NZ_JBFNQN010000010.1"/>
</dbReference>
<feature type="domain" description="ABM" evidence="2">
    <location>
        <begin position="77"/>
        <end position="166"/>
    </location>
</feature>
<dbReference type="SUPFAM" id="SSF54909">
    <property type="entry name" value="Dimeric alpha+beta barrel"/>
    <property type="match status" value="1"/>
</dbReference>
<gene>
    <name evidence="3" type="ORF">AB1207_15260</name>
</gene>
<proteinExistence type="predicted"/>
<evidence type="ECO:0000313" key="4">
    <source>
        <dbReference type="Proteomes" id="UP001555826"/>
    </source>
</evidence>
<dbReference type="EMBL" id="JBFNQN010000010">
    <property type="protein sequence ID" value="MEW9266109.1"/>
    <property type="molecule type" value="Genomic_DNA"/>
</dbReference>
<keyword evidence="1" id="KW-1133">Transmembrane helix</keyword>
<dbReference type="GO" id="GO:0004497">
    <property type="term" value="F:monooxygenase activity"/>
    <property type="evidence" value="ECO:0007669"/>
    <property type="project" value="UniProtKB-KW"/>
</dbReference>
<dbReference type="PANTHER" id="PTHR33336">
    <property type="entry name" value="QUINOL MONOOXYGENASE YGIN-RELATED"/>
    <property type="match status" value="1"/>
</dbReference>
<evidence type="ECO:0000259" key="2">
    <source>
        <dbReference type="PROSITE" id="PS51725"/>
    </source>
</evidence>